<evidence type="ECO:0000256" key="1">
    <source>
        <dbReference type="SAM" id="MobiDB-lite"/>
    </source>
</evidence>
<sequence length="81" mass="8629">MRLSERLHLESVSKGGSILIWGSRSVWDLEATGGLEGGSQLILGDRERDPTTQNGLKTRGEVPGSKAVAEGEDGSVLTKNH</sequence>
<keyword evidence="3" id="KW-1185">Reference proteome</keyword>
<organism evidence="2 3">
    <name type="scientific">Pisolithus microcarpus 441</name>
    <dbReference type="NCBI Taxonomy" id="765257"/>
    <lineage>
        <taxon>Eukaryota</taxon>
        <taxon>Fungi</taxon>
        <taxon>Dikarya</taxon>
        <taxon>Basidiomycota</taxon>
        <taxon>Agaricomycotina</taxon>
        <taxon>Agaricomycetes</taxon>
        <taxon>Agaricomycetidae</taxon>
        <taxon>Boletales</taxon>
        <taxon>Sclerodermatineae</taxon>
        <taxon>Pisolithaceae</taxon>
        <taxon>Pisolithus</taxon>
    </lineage>
</organism>
<gene>
    <name evidence="2" type="ORF">PISMIDRAFT_689072</name>
</gene>
<feature type="region of interest" description="Disordered" evidence="1">
    <location>
        <begin position="39"/>
        <end position="81"/>
    </location>
</feature>
<reference evidence="3" key="2">
    <citation type="submission" date="2015-01" db="EMBL/GenBank/DDBJ databases">
        <title>Evolutionary Origins and Diversification of the Mycorrhizal Mutualists.</title>
        <authorList>
            <consortium name="DOE Joint Genome Institute"/>
            <consortium name="Mycorrhizal Genomics Consortium"/>
            <person name="Kohler A."/>
            <person name="Kuo A."/>
            <person name="Nagy L.G."/>
            <person name="Floudas D."/>
            <person name="Copeland A."/>
            <person name="Barry K.W."/>
            <person name="Cichocki N."/>
            <person name="Veneault-Fourrey C."/>
            <person name="LaButti K."/>
            <person name="Lindquist E.A."/>
            <person name="Lipzen A."/>
            <person name="Lundell T."/>
            <person name="Morin E."/>
            <person name="Murat C."/>
            <person name="Riley R."/>
            <person name="Ohm R."/>
            <person name="Sun H."/>
            <person name="Tunlid A."/>
            <person name="Henrissat B."/>
            <person name="Grigoriev I.V."/>
            <person name="Hibbett D.S."/>
            <person name="Martin F."/>
        </authorList>
    </citation>
    <scope>NUCLEOTIDE SEQUENCE [LARGE SCALE GENOMIC DNA]</scope>
    <source>
        <strain evidence="3">441</strain>
    </source>
</reference>
<protein>
    <submittedName>
        <fullName evidence="2">Uncharacterized protein</fullName>
    </submittedName>
</protein>
<dbReference type="HOGENOM" id="CLU_2574772_0_0_1"/>
<reference evidence="2 3" key="1">
    <citation type="submission" date="2014-04" db="EMBL/GenBank/DDBJ databases">
        <authorList>
            <consortium name="DOE Joint Genome Institute"/>
            <person name="Kuo A."/>
            <person name="Kohler A."/>
            <person name="Costa M.D."/>
            <person name="Nagy L.G."/>
            <person name="Floudas D."/>
            <person name="Copeland A."/>
            <person name="Barry K.W."/>
            <person name="Cichocki N."/>
            <person name="Veneault-Fourrey C."/>
            <person name="LaButti K."/>
            <person name="Lindquist E.A."/>
            <person name="Lipzen A."/>
            <person name="Lundell T."/>
            <person name="Morin E."/>
            <person name="Murat C."/>
            <person name="Sun H."/>
            <person name="Tunlid A."/>
            <person name="Henrissat B."/>
            <person name="Grigoriev I.V."/>
            <person name="Hibbett D.S."/>
            <person name="Martin F."/>
            <person name="Nordberg H.P."/>
            <person name="Cantor M.N."/>
            <person name="Hua S.X."/>
        </authorList>
    </citation>
    <scope>NUCLEOTIDE SEQUENCE [LARGE SCALE GENOMIC DNA]</scope>
    <source>
        <strain evidence="2 3">441</strain>
    </source>
</reference>
<dbReference type="Proteomes" id="UP000054018">
    <property type="component" value="Unassembled WGS sequence"/>
</dbReference>
<accession>A0A0C9Y7W8</accession>
<evidence type="ECO:0000313" key="3">
    <source>
        <dbReference type="Proteomes" id="UP000054018"/>
    </source>
</evidence>
<proteinExistence type="predicted"/>
<name>A0A0C9Y7W8_9AGAM</name>
<dbReference type="AlphaFoldDB" id="A0A0C9Y7W8"/>
<evidence type="ECO:0000313" key="2">
    <source>
        <dbReference type="EMBL" id="KIK12986.1"/>
    </source>
</evidence>
<dbReference type="EMBL" id="KN834030">
    <property type="protein sequence ID" value="KIK12986.1"/>
    <property type="molecule type" value="Genomic_DNA"/>
</dbReference>